<feature type="signal peptide" evidence="1">
    <location>
        <begin position="1"/>
        <end position="20"/>
    </location>
</feature>
<dbReference type="EMBL" id="CAUWAG010000018">
    <property type="protein sequence ID" value="CAJ2510636.1"/>
    <property type="molecule type" value="Genomic_DNA"/>
</dbReference>
<evidence type="ECO:0000256" key="1">
    <source>
        <dbReference type="SAM" id="SignalP"/>
    </source>
</evidence>
<name>A0AAI8VT74_9PEZI</name>
<reference evidence="2" key="1">
    <citation type="submission" date="2023-10" db="EMBL/GenBank/DDBJ databases">
        <authorList>
            <person name="Hackl T."/>
        </authorList>
    </citation>
    <scope>NUCLEOTIDE SEQUENCE</scope>
</reference>
<dbReference type="Proteomes" id="UP001295740">
    <property type="component" value="Unassembled WGS sequence"/>
</dbReference>
<proteinExistence type="predicted"/>
<protein>
    <submittedName>
        <fullName evidence="2">Uu.00g062610.m01.CDS01</fullName>
    </submittedName>
</protein>
<keyword evidence="1" id="KW-0732">Signal</keyword>
<sequence length="294" mass="31338">MYTHLLASAVTLCLARSALSASITDDQSPKINPSKWNAAISAPNATGAYPIRGFNISGPYSEEELPGWTMVVRVAVDRETGAAEDDEDHRTYFAGTSISIKAPDTLLETDGSVATVEVSQDPEWNVQVFPTVTLSGDILDDAQNDDGSCLSFLSEQCVKDWQDAYVSSDVGWASPPSSCNKTLQGTGPLRNNNNNTVPLSMFNGTKLISYSTTYSDLGHGPLQLQNAVRQIVPVMMVYRQSGQNGTASEAARLSCVRARDLAGGSKLATGVANTSTALSRWALAPFILAALLLL</sequence>
<gene>
    <name evidence="2" type="ORF">KHLLAP_LOCUS11104</name>
</gene>
<evidence type="ECO:0000313" key="3">
    <source>
        <dbReference type="Proteomes" id="UP001295740"/>
    </source>
</evidence>
<organism evidence="2 3">
    <name type="scientific">Anthostomella pinea</name>
    <dbReference type="NCBI Taxonomy" id="933095"/>
    <lineage>
        <taxon>Eukaryota</taxon>
        <taxon>Fungi</taxon>
        <taxon>Dikarya</taxon>
        <taxon>Ascomycota</taxon>
        <taxon>Pezizomycotina</taxon>
        <taxon>Sordariomycetes</taxon>
        <taxon>Xylariomycetidae</taxon>
        <taxon>Xylariales</taxon>
        <taxon>Xylariaceae</taxon>
        <taxon>Anthostomella</taxon>
    </lineage>
</organism>
<accession>A0AAI8VT74</accession>
<dbReference type="AlphaFoldDB" id="A0AAI8VT74"/>
<keyword evidence="3" id="KW-1185">Reference proteome</keyword>
<comment type="caution">
    <text evidence="2">The sequence shown here is derived from an EMBL/GenBank/DDBJ whole genome shotgun (WGS) entry which is preliminary data.</text>
</comment>
<evidence type="ECO:0000313" key="2">
    <source>
        <dbReference type="EMBL" id="CAJ2510636.1"/>
    </source>
</evidence>
<feature type="chain" id="PRO_5042474668" evidence="1">
    <location>
        <begin position="21"/>
        <end position="294"/>
    </location>
</feature>